<feature type="compositionally biased region" description="Low complexity" evidence="3">
    <location>
        <begin position="1"/>
        <end position="20"/>
    </location>
</feature>
<gene>
    <name evidence="5" type="ORF">GCM10008101_19080</name>
</gene>
<accession>A0ABQ3C2B2</accession>
<proteinExistence type="predicted"/>
<keyword evidence="6" id="KW-1185">Reference proteome</keyword>
<dbReference type="PANTHER" id="PTHR30055:SF146">
    <property type="entry name" value="HTH-TYPE TRANSCRIPTIONAL DUAL REGULATOR CECR"/>
    <property type="match status" value="1"/>
</dbReference>
<sequence>MAASRPRPIAPPADRAAGPGRPKDLAKREAILDAAKRLFVQMGFDAVSMDQIATGAGVSKLTVYSHFGDKESLFAAAVESHCEQGMPASLLEDRPQMPVRERLMEIGTAFYAMIASPEAIAGHRVLCSPQLANTHLPQLFWDCGPRRVQDRFATLLAARAAAGELDVPDAALASSQFFTLLKGEPHARMVFGCGCAGEPHLAPEAHVTACVDMFLRAYGMRGEPRNA</sequence>
<dbReference type="RefSeq" id="WP_189449310.1">
    <property type="nucleotide sequence ID" value="NZ_BMXY01000002.1"/>
</dbReference>
<evidence type="ECO:0000256" key="1">
    <source>
        <dbReference type="ARBA" id="ARBA00023125"/>
    </source>
</evidence>
<comment type="caution">
    <text evidence="5">The sequence shown here is derived from an EMBL/GenBank/DDBJ whole genome shotgun (WGS) entry which is preliminary data.</text>
</comment>
<dbReference type="InterPro" id="IPR001647">
    <property type="entry name" value="HTH_TetR"/>
</dbReference>
<organism evidence="5 6">
    <name type="scientific">Cognatilysobacter xinjiangensis</name>
    <dbReference type="NCBI Taxonomy" id="546892"/>
    <lineage>
        <taxon>Bacteria</taxon>
        <taxon>Pseudomonadati</taxon>
        <taxon>Pseudomonadota</taxon>
        <taxon>Gammaproteobacteria</taxon>
        <taxon>Lysobacterales</taxon>
        <taxon>Lysobacteraceae</taxon>
        <taxon>Cognatilysobacter</taxon>
    </lineage>
</organism>
<evidence type="ECO:0000256" key="3">
    <source>
        <dbReference type="SAM" id="MobiDB-lite"/>
    </source>
</evidence>
<dbReference type="InterPro" id="IPR039536">
    <property type="entry name" value="TetR_C_Proteobacteria"/>
</dbReference>
<dbReference type="Proteomes" id="UP000643403">
    <property type="component" value="Unassembled WGS sequence"/>
</dbReference>
<dbReference type="InterPro" id="IPR009057">
    <property type="entry name" value="Homeodomain-like_sf"/>
</dbReference>
<dbReference type="EMBL" id="BMXY01000002">
    <property type="protein sequence ID" value="GGZ65412.1"/>
    <property type="molecule type" value="Genomic_DNA"/>
</dbReference>
<keyword evidence="1 2" id="KW-0238">DNA-binding</keyword>
<feature type="domain" description="HTH tetR-type" evidence="4">
    <location>
        <begin position="25"/>
        <end position="85"/>
    </location>
</feature>
<evidence type="ECO:0000259" key="4">
    <source>
        <dbReference type="PROSITE" id="PS50977"/>
    </source>
</evidence>
<dbReference type="Gene3D" id="1.10.10.60">
    <property type="entry name" value="Homeodomain-like"/>
    <property type="match status" value="1"/>
</dbReference>
<dbReference type="Gene3D" id="1.10.357.10">
    <property type="entry name" value="Tetracycline Repressor, domain 2"/>
    <property type="match status" value="1"/>
</dbReference>
<reference evidence="6" key="1">
    <citation type="journal article" date="2019" name="Int. J. Syst. Evol. Microbiol.">
        <title>The Global Catalogue of Microorganisms (GCM) 10K type strain sequencing project: providing services to taxonomists for standard genome sequencing and annotation.</title>
        <authorList>
            <consortium name="The Broad Institute Genomics Platform"/>
            <consortium name="The Broad Institute Genome Sequencing Center for Infectious Disease"/>
            <person name="Wu L."/>
            <person name="Ma J."/>
        </authorList>
    </citation>
    <scope>NUCLEOTIDE SEQUENCE [LARGE SCALE GENOMIC DNA]</scope>
    <source>
        <strain evidence="6">KCTC 22558</strain>
    </source>
</reference>
<feature type="region of interest" description="Disordered" evidence="3">
    <location>
        <begin position="1"/>
        <end position="23"/>
    </location>
</feature>
<evidence type="ECO:0000313" key="5">
    <source>
        <dbReference type="EMBL" id="GGZ65412.1"/>
    </source>
</evidence>
<protein>
    <submittedName>
        <fullName evidence="5">Transcriptional regulator</fullName>
    </submittedName>
</protein>
<dbReference type="SUPFAM" id="SSF46689">
    <property type="entry name" value="Homeodomain-like"/>
    <property type="match status" value="1"/>
</dbReference>
<dbReference type="Pfam" id="PF00440">
    <property type="entry name" value="TetR_N"/>
    <property type="match status" value="1"/>
</dbReference>
<dbReference type="Pfam" id="PF14246">
    <property type="entry name" value="TetR_C_7"/>
    <property type="match status" value="1"/>
</dbReference>
<name>A0ABQ3C2B2_9GAMM</name>
<evidence type="ECO:0000256" key="2">
    <source>
        <dbReference type="PROSITE-ProRule" id="PRU00335"/>
    </source>
</evidence>
<evidence type="ECO:0000313" key="6">
    <source>
        <dbReference type="Proteomes" id="UP000643403"/>
    </source>
</evidence>
<dbReference type="InterPro" id="IPR050109">
    <property type="entry name" value="HTH-type_TetR-like_transc_reg"/>
</dbReference>
<feature type="DNA-binding region" description="H-T-H motif" evidence="2">
    <location>
        <begin position="48"/>
        <end position="67"/>
    </location>
</feature>
<dbReference type="PRINTS" id="PR00455">
    <property type="entry name" value="HTHTETR"/>
</dbReference>
<dbReference type="PANTHER" id="PTHR30055">
    <property type="entry name" value="HTH-TYPE TRANSCRIPTIONAL REGULATOR RUTR"/>
    <property type="match status" value="1"/>
</dbReference>
<dbReference type="PROSITE" id="PS50977">
    <property type="entry name" value="HTH_TETR_2"/>
    <property type="match status" value="1"/>
</dbReference>